<name>X1G0N5_9ZZZZ</name>
<dbReference type="GO" id="GO:0003878">
    <property type="term" value="F:ATP citrate synthase activity"/>
    <property type="evidence" value="ECO:0007669"/>
    <property type="project" value="TreeGrafter"/>
</dbReference>
<dbReference type="PANTHER" id="PTHR23118">
    <property type="entry name" value="ATP-CITRATE SYNTHASE"/>
    <property type="match status" value="1"/>
</dbReference>
<evidence type="ECO:0000256" key="1">
    <source>
        <dbReference type="ARBA" id="ARBA00022741"/>
    </source>
</evidence>
<dbReference type="GO" id="GO:0005829">
    <property type="term" value="C:cytosol"/>
    <property type="evidence" value="ECO:0007669"/>
    <property type="project" value="TreeGrafter"/>
</dbReference>
<dbReference type="InterPro" id="IPR016102">
    <property type="entry name" value="Succinyl-CoA_synth-like"/>
</dbReference>
<feature type="non-terminal residue" evidence="2">
    <location>
        <position position="62"/>
    </location>
</feature>
<keyword evidence="1" id="KW-0547">Nucleotide-binding</keyword>
<dbReference type="EMBL" id="BART01041515">
    <property type="protein sequence ID" value="GAH26573.1"/>
    <property type="molecule type" value="Genomic_DNA"/>
</dbReference>
<comment type="caution">
    <text evidence="2">The sequence shown here is derived from an EMBL/GenBank/DDBJ whole genome shotgun (WGS) entry which is preliminary data.</text>
</comment>
<organism evidence="2">
    <name type="scientific">marine sediment metagenome</name>
    <dbReference type="NCBI Taxonomy" id="412755"/>
    <lineage>
        <taxon>unclassified sequences</taxon>
        <taxon>metagenomes</taxon>
        <taxon>ecological metagenomes</taxon>
    </lineage>
</organism>
<dbReference type="AlphaFoldDB" id="X1G0N5"/>
<gene>
    <name evidence="2" type="ORF">S01H4_66749</name>
</gene>
<dbReference type="GO" id="GO:0000166">
    <property type="term" value="F:nucleotide binding"/>
    <property type="evidence" value="ECO:0007669"/>
    <property type="project" value="UniProtKB-KW"/>
</dbReference>
<protein>
    <submittedName>
        <fullName evidence="2">Uncharacterized protein</fullName>
    </submittedName>
</protein>
<dbReference type="GO" id="GO:0006633">
    <property type="term" value="P:fatty acid biosynthetic process"/>
    <property type="evidence" value="ECO:0007669"/>
    <property type="project" value="TreeGrafter"/>
</dbReference>
<reference evidence="2" key="1">
    <citation type="journal article" date="2014" name="Front. Microbiol.">
        <title>High frequency of phylogenetically diverse reductive dehalogenase-homologous genes in deep subseafloor sedimentary metagenomes.</title>
        <authorList>
            <person name="Kawai M."/>
            <person name="Futagami T."/>
            <person name="Toyoda A."/>
            <person name="Takaki Y."/>
            <person name="Nishi S."/>
            <person name="Hori S."/>
            <person name="Arai W."/>
            <person name="Tsubouchi T."/>
            <person name="Morono Y."/>
            <person name="Uchiyama I."/>
            <person name="Ito T."/>
            <person name="Fujiyama A."/>
            <person name="Inagaki F."/>
            <person name="Takami H."/>
        </authorList>
    </citation>
    <scope>NUCLEOTIDE SEQUENCE</scope>
    <source>
        <strain evidence="2">Expedition CK06-06</strain>
    </source>
</reference>
<dbReference type="InterPro" id="IPR002020">
    <property type="entry name" value="Citrate_synthase"/>
</dbReference>
<proteinExistence type="predicted"/>
<dbReference type="Gene3D" id="3.40.50.261">
    <property type="entry name" value="Succinyl-CoA synthetase domains"/>
    <property type="match status" value="1"/>
</dbReference>
<dbReference type="PROSITE" id="PS01216">
    <property type="entry name" value="SUCCINYL_COA_LIG_1"/>
    <property type="match status" value="1"/>
</dbReference>
<dbReference type="GO" id="GO:0006085">
    <property type="term" value="P:acetyl-CoA biosynthetic process"/>
    <property type="evidence" value="ECO:0007669"/>
    <property type="project" value="TreeGrafter"/>
</dbReference>
<feature type="non-terminal residue" evidence="2">
    <location>
        <position position="1"/>
    </location>
</feature>
<dbReference type="PANTHER" id="PTHR23118:SF42">
    <property type="entry name" value="ATP-CITRATE SYNTHASE"/>
    <property type="match status" value="1"/>
</dbReference>
<accession>X1G0N5</accession>
<evidence type="ECO:0000313" key="2">
    <source>
        <dbReference type="EMBL" id="GAH26573.1"/>
    </source>
</evidence>
<sequence length="62" mass="6546">KIGNTAGTMENITLSKLYRPGSVGFVSKSGGLSNEMNFMISQTTDGVYEGIAIGGDRFPGSW</sequence>
<dbReference type="InterPro" id="IPR033847">
    <property type="entry name" value="Citrt_syn/SCS-alpha_CS"/>
</dbReference>
<dbReference type="SUPFAM" id="SSF52210">
    <property type="entry name" value="Succinyl-CoA synthetase domains"/>
    <property type="match status" value="1"/>
</dbReference>